<dbReference type="EMBL" id="AP019781">
    <property type="protein sequence ID" value="BBL69157.1"/>
    <property type="molecule type" value="Genomic_DNA"/>
</dbReference>
<organism evidence="2 3">
    <name type="scientific">Methanoculleus chikugoensis</name>
    <dbReference type="NCBI Taxonomy" id="118126"/>
    <lineage>
        <taxon>Archaea</taxon>
        <taxon>Methanobacteriati</taxon>
        <taxon>Methanobacteriota</taxon>
        <taxon>Stenosarchaea group</taxon>
        <taxon>Methanomicrobia</taxon>
        <taxon>Methanomicrobiales</taxon>
        <taxon>Methanomicrobiaceae</taxon>
        <taxon>Methanoculleus</taxon>
    </lineage>
</organism>
<gene>
    <name evidence="2" type="ORF">MchiMG62_23380</name>
</gene>
<proteinExistence type="predicted"/>
<reference evidence="2 3" key="1">
    <citation type="submission" date="2019-06" db="EMBL/GenBank/DDBJ databases">
        <title>Complete genome sequence of Methanoculleus chikugoensis strain MG62.</title>
        <authorList>
            <person name="Asakawa S."/>
            <person name="Dianou D."/>
        </authorList>
    </citation>
    <scope>NUCLEOTIDE SEQUENCE [LARGE SCALE GENOMIC DNA]</scope>
    <source>
        <strain evidence="2 3">MG62</strain>
    </source>
</reference>
<sequence>MVCRERGERVKYIDVHECFMNFRLLSALIVLLLAFSLSAACTGTGGDADPTTPRATATIGETPAATATPVSLTPGPTQTAPPGKEVEFQLTGGYPSRVTNDLYIAFSGGKGQDYVTKIDVRVTKSTGEVITDTLQPIRGDDIIIQNAKGENRVEISVSLVTGGTYKVKDQIVVVP</sequence>
<keyword evidence="3" id="KW-1185">Reference proteome</keyword>
<feature type="compositionally biased region" description="Polar residues" evidence="1">
    <location>
        <begin position="68"/>
        <end position="80"/>
    </location>
</feature>
<feature type="region of interest" description="Disordered" evidence="1">
    <location>
        <begin position="45"/>
        <end position="82"/>
    </location>
</feature>
<feature type="compositionally biased region" description="Low complexity" evidence="1">
    <location>
        <begin position="45"/>
        <end position="58"/>
    </location>
</feature>
<evidence type="ECO:0000313" key="2">
    <source>
        <dbReference type="EMBL" id="BBL69157.1"/>
    </source>
</evidence>
<protein>
    <submittedName>
        <fullName evidence="2">Uncharacterized protein</fullName>
    </submittedName>
</protein>
<accession>A0ABN5XKM9</accession>
<dbReference type="Proteomes" id="UP000824969">
    <property type="component" value="Chromosome"/>
</dbReference>
<name>A0ABN5XKM9_9EURY</name>
<evidence type="ECO:0000256" key="1">
    <source>
        <dbReference type="SAM" id="MobiDB-lite"/>
    </source>
</evidence>
<evidence type="ECO:0000313" key="3">
    <source>
        <dbReference type="Proteomes" id="UP000824969"/>
    </source>
</evidence>